<dbReference type="SUPFAM" id="SSF88946">
    <property type="entry name" value="Sigma2 domain of RNA polymerase sigma factors"/>
    <property type="match status" value="1"/>
</dbReference>
<dbReference type="Gene3D" id="1.10.1740.10">
    <property type="match status" value="1"/>
</dbReference>
<proteinExistence type="inferred from homology"/>
<accession>A0ABW3ZH39</accession>
<protein>
    <submittedName>
        <fullName evidence="7">Sigma-70 family RNA polymerase sigma factor</fullName>
    </submittedName>
</protein>
<evidence type="ECO:0000259" key="5">
    <source>
        <dbReference type="Pfam" id="PF04542"/>
    </source>
</evidence>
<dbReference type="Proteomes" id="UP001597135">
    <property type="component" value="Unassembled WGS sequence"/>
</dbReference>
<evidence type="ECO:0000256" key="3">
    <source>
        <dbReference type="ARBA" id="ARBA00023082"/>
    </source>
</evidence>
<feature type="domain" description="RNA polymerase sigma factor 70 region 4 type 2" evidence="6">
    <location>
        <begin position="124"/>
        <end position="175"/>
    </location>
</feature>
<comment type="caution">
    <text evidence="7">The sequence shown here is derived from an EMBL/GenBank/DDBJ whole genome shotgun (WGS) entry which is preliminary data.</text>
</comment>
<sequence>MTPQDEIEALLARIAMGDRKAFSNLYDRTSAKLFGICLRVLKDRAEAEEALQEAFLRIWNRADLYRSNGYSPMTWLITLTRNIAIDRRRRRKPATGEALDAADLVADPAPGPEAQAAARSTSAQIVACLDELPSDRARMVRRAYLDGISYAELAESTGTKLNTVRTWLRRSLMQLRECMAR</sequence>
<dbReference type="RefSeq" id="WP_386802544.1">
    <property type="nucleotide sequence ID" value="NZ_JBHTMU010000011.1"/>
</dbReference>
<dbReference type="InterPro" id="IPR039425">
    <property type="entry name" value="RNA_pol_sigma-70-like"/>
</dbReference>
<dbReference type="InterPro" id="IPR013325">
    <property type="entry name" value="RNA_pol_sigma_r2"/>
</dbReference>
<dbReference type="EMBL" id="JBHTMU010000011">
    <property type="protein sequence ID" value="MFD1342391.1"/>
    <property type="molecule type" value="Genomic_DNA"/>
</dbReference>
<keyword evidence="4" id="KW-0804">Transcription</keyword>
<dbReference type="InterPro" id="IPR013324">
    <property type="entry name" value="RNA_pol_sigma_r3/r4-like"/>
</dbReference>
<dbReference type="InterPro" id="IPR036388">
    <property type="entry name" value="WH-like_DNA-bd_sf"/>
</dbReference>
<dbReference type="PANTHER" id="PTHR43133">
    <property type="entry name" value="RNA POLYMERASE ECF-TYPE SIGMA FACTO"/>
    <property type="match status" value="1"/>
</dbReference>
<gene>
    <name evidence="7" type="ORF">ACFQ4E_08170</name>
</gene>
<dbReference type="Pfam" id="PF04542">
    <property type="entry name" value="Sigma70_r2"/>
    <property type="match status" value="1"/>
</dbReference>
<dbReference type="InterPro" id="IPR014284">
    <property type="entry name" value="RNA_pol_sigma-70_dom"/>
</dbReference>
<evidence type="ECO:0000256" key="4">
    <source>
        <dbReference type="ARBA" id="ARBA00023163"/>
    </source>
</evidence>
<dbReference type="PANTHER" id="PTHR43133:SF62">
    <property type="entry name" value="RNA POLYMERASE SIGMA FACTOR SIGZ"/>
    <property type="match status" value="1"/>
</dbReference>
<keyword evidence="3" id="KW-0731">Sigma factor</keyword>
<evidence type="ECO:0000313" key="7">
    <source>
        <dbReference type="EMBL" id="MFD1342391.1"/>
    </source>
</evidence>
<dbReference type="Pfam" id="PF08281">
    <property type="entry name" value="Sigma70_r4_2"/>
    <property type="match status" value="1"/>
</dbReference>
<dbReference type="Gene3D" id="1.10.10.10">
    <property type="entry name" value="Winged helix-like DNA-binding domain superfamily/Winged helix DNA-binding domain"/>
    <property type="match status" value="1"/>
</dbReference>
<dbReference type="SUPFAM" id="SSF88659">
    <property type="entry name" value="Sigma3 and sigma4 domains of RNA polymerase sigma factors"/>
    <property type="match status" value="1"/>
</dbReference>
<reference evidence="8" key="1">
    <citation type="journal article" date="2019" name="Int. J. Syst. Evol. Microbiol.">
        <title>The Global Catalogue of Microorganisms (GCM) 10K type strain sequencing project: providing services to taxonomists for standard genome sequencing and annotation.</title>
        <authorList>
            <consortium name="The Broad Institute Genomics Platform"/>
            <consortium name="The Broad Institute Genome Sequencing Center for Infectious Disease"/>
            <person name="Wu L."/>
            <person name="Ma J."/>
        </authorList>
    </citation>
    <scope>NUCLEOTIDE SEQUENCE [LARGE SCALE GENOMIC DNA]</scope>
    <source>
        <strain evidence="8">CCUG 62953</strain>
    </source>
</reference>
<evidence type="ECO:0000259" key="6">
    <source>
        <dbReference type="Pfam" id="PF08281"/>
    </source>
</evidence>
<dbReference type="InterPro" id="IPR007627">
    <property type="entry name" value="RNA_pol_sigma70_r2"/>
</dbReference>
<evidence type="ECO:0000256" key="1">
    <source>
        <dbReference type="ARBA" id="ARBA00010641"/>
    </source>
</evidence>
<evidence type="ECO:0000313" key="8">
    <source>
        <dbReference type="Proteomes" id="UP001597135"/>
    </source>
</evidence>
<dbReference type="NCBIfam" id="TIGR02937">
    <property type="entry name" value="sigma70-ECF"/>
    <property type="match status" value="1"/>
</dbReference>
<comment type="similarity">
    <text evidence="1">Belongs to the sigma-70 factor family. ECF subfamily.</text>
</comment>
<keyword evidence="8" id="KW-1185">Reference proteome</keyword>
<name>A0ABW3ZH39_9RHOB</name>
<keyword evidence="2" id="KW-0805">Transcription regulation</keyword>
<dbReference type="InterPro" id="IPR013249">
    <property type="entry name" value="RNA_pol_sigma70_r4_t2"/>
</dbReference>
<evidence type="ECO:0000256" key="2">
    <source>
        <dbReference type="ARBA" id="ARBA00023015"/>
    </source>
</evidence>
<feature type="domain" description="RNA polymerase sigma-70 region 2" evidence="5">
    <location>
        <begin position="25"/>
        <end position="92"/>
    </location>
</feature>
<organism evidence="7 8">
    <name type="scientific">Litorisediminicola beolgyonensis</name>
    <dbReference type="NCBI Taxonomy" id="1173614"/>
    <lineage>
        <taxon>Bacteria</taxon>
        <taxon>Pseudomonadati</taxon>
        <taxon>Pseudomonadota</taxon>
        <taxon>Alphaproteobacteria</taxon>
        <taxon>Rhodobacterales</taxon>
        <taxon>Paracoccaceae</taxon>
        <taxon>Litorisediminicola</taxon>
    </lineage>
</organism>